<protein>
    <submittedName>
        <fullName evidence="3">Uncharacterized protein</fullName>
    </submittedName>
</protein>
<feature type="domain" description="F-box" evidence="1">
    <location>
        <begin position="8"/>
        <end position="42"/>
    </location>
</feature>
<dbReference type="OrthoDB" id="613853at2759"/>
<dbReference type="PANTHER" id="PTHR34145">
    <property type="entry name" value="OS02G0105600 PROTEIN"/>
    <property type="match status" value="1"/>
</dbReference>
<dbReference type="InterPro" id="IPR053772">
    <property type="entry name" value="At1g61320/At1g61330-like"/>
</dbReference>
<dbReference type="Gene3D" id="3.80.10.10">
    <property type="entry name" value="Ribonuclease Inhibitor"/>
    <property type="match status" value="1"/>
</dbReference>
<dbReference type="Gramene" id="TraesCLE_scaffold_095396_01G000100.1">
    <property type="protein sequence ID" value="TraesCLE_scaffold_095396_01G000100.1"/>
    <property type="gene ID" value="TraesCLE_scaffold_095396_01G000100"/>
</dbReference>
<dbReference type="Gramene" id="TraesJUL1B03G00377310.1">
    <property type="protein sequence ID" value="TraesJUL1B03G00377310.1"/>
    <property type="gene ID" value="TraesJUL1B03G00377310"/>
</dbReference>
<feature type="domain" description="At1g61320/AtMIF1 LRR" evidence="2">
    <location>
        <begin position="75"/>
        <end position="468"/>
    </location>
</feature>
<dbReference type="STRING" id="4565.A0A3B5Z3Y0"/>
<proteinExistence type="predicted"/>
<evidence type="ECO:0000313" key="4">
    <source>
        <dbReference type="Proteomes" id="UP000019116"/>
    </source>
</evidence>
<dbReference type="InterPro" id="IPR001810">
    <property type="entry name" value="F-box_dom"/>
</dbReference>
<evidence type="ECO:0000313" key="3">
    <source>
        <dbReference type="EnsemblPlants" id="TraesCS1B02G406900.1"/>
    </source>
</evidence>
<dbReference type="Gramene" id="TraesSTA1B03G00375730.1">
    <property type="protein sequence ID" value="TraesSTA1B03G00375730.1"/>
    <property type="gene ID" value="TraesSTA1B03G00375730"/>
</dbReference>
<sequence length="475" mass="53632">MRPGPVFEQLPEEILHYIHSLLTVQDAARAACVSRGLLHAWRCYSHLKLNEHTLGLADKTVEEQKTYIIKKVDQILENHHNNRVKVETLKLRLVHGSYGHIKASSLNRWLQITVKSGIKKLDLSIPLQIKKEYNFPCAVLSDEAAASSIKSLHLHGCAFTPTSSLGILRRLTCLHLFSVRVTEEGLRFLLSKSPVLEKLDMYFCRGIVCLRIAFTLQQLKYLSLIHCTGLQSVQIDAPKLCSFRSDEIGILKEICLRNSSQLKNVDLSSIFFSDARARLPSIIPNVESLILQSRQPSKFPYLKNLEIELHPATMPFPPSHDIFSLVSFLDASPVLDSFILPVEQDATTPDLISGEDDVYTKRKLEYRHDHLRKVLITWFCPSRSLVELTIHILESTASLERLTLDLTYGYDRRWGTVGRCPASTKNGLCLSMSKKDLAGARRGVEIAGQYIVGRVPTNVQFEVLGPCTQCHSVER</sequence>
<accession>A0A3B5Z3Y0</accession>
<dbReference type="InterPro" id="IPR055357">
    <property type="entry name" value="LRR_At1g61320_AtMIF1"/>
</dbReference>
<dbReference type="Gramene" id="TraesCS1B02G406900.1">
    <property type="protein sequence ID" value="TraesCS1B02G406900.1"/>
    <property type="gene ID" value="TraesCS1B02G406900"/>
</dbReference>
<dbReference type="EnsemblPlants" id="TraesCS1B02G406900.1">
    <property type="protein sequence ID" value="TraesCS1B02G406900.1"/>
    <property type="gene ID" value="TraesCS1B02G406900"/>
</dbReference>
<dbReference type="Gramene" id="TraesLAC1B03G00380420.1">
    <property type="protein sequence ID" value="TraesLAC1B03G00380420.1"/>
    <property type="gene ID" value="TraesLAC1B03G00380420"/>
</dbReference>
<dbReference type="Gramene" id="TraesLDM1B03G00376900.1">
    <property type="protein sequence ID" value="TraesLDM1B03G00376900.1"/>
    <property type="gene ID" value="TraesLDM1B03G00376900"/>
</dbReference>
<dbReference type="PANTHER" id="PTHR34145:SF33">
    <property type="entry name" value="FBD DOMAIN-CONTAINING PROTEIN"/>
    <property type="match status" value="1"/>
</dbReference>
<evidence type="ECO:0000259" key="1">
    <source>
        <dbReference type="Pfam" id="PF00646"/>
    </source>
</evidence>
<evidence type="ECO:0000259" key="2">
    <source>
        <dbReference type="Pfam" id="PF23622"/>
    </source>
</evidence>
<name>A0A3B5Z3Y0_WHEAT</name>
<dbReference type="InterPro" id="IPR036047">
    <property type="entry name" value="F-box-like_dom_sf"/>
</dbReference>
<dbReference type="Pfam" id="PF00646">
    <property type="entry name" value="F-box"/>
    <property type="match status" value="1"/>
</dbReference>
<dbReference type="Proteomes" id="UP000019116">
    <property type="component" value="Chromosome 1B"/>
</dbReference>
<dbReference type="AlphaFoldDB" id="A0A3B5Z3Y0"/>
<reference evidence="3" key="1">
    <citation type="submission" date="2018-08" db="EMBL/GenBank/DDBJ databases">
        <authorList>
            <person name="Rossello M."/>
        </authorList>
    </citation>
    <scope>NUCLEOTIDE SEQUENCE [LARGE SCALE GENOMIC DNA]</scope>
    <source>
        <strain evidence="3">cv. Chinese Spring</strain>
    </source>
</reference>
<dbReference type="Gramene" id="TraesNOR1B03G00381250.1">
    <property type="protein sequence ID" value="TraesNOR1B03G00381250.1"/>
    <property type="gene ID" value="TraesNOR1B03G00381250"/>
</dbReference>
<reference evidence="3" key="2">
    <citation type="submission" date="2018-10" db="UniProtKB">
        <authorList>
            <consortium name="EnsemblPlants"/>
        </authorList>
    </citation>
    <scope>IDENTIFICATION</scope>
</reference>
<dbReference type="Gramene" id="TraesCS1B03G1093900.1">
    <property type="protein sequence ID" value="TraesCS1B03G1093900.1.CDS"/>
    <property type="gene ID" value="TraesCS1B03G1093900"/>
</dbReference>
<dbReference type="SUPFAM" id="SSF81383">
    <property type="entry name" value="F-box domain"/>
    <property type="match status" value="1"/>
</dbReference>
<dbReference type="Pfam" id="PF23622">
    <property type="entry name" value="LRR_At1g61320_AtMIF1"/>
    <property type="match status" value="1"/>
</dbReference>
<dbReference type="Gramene" id="TraesJAG1B03G00376540.1">
    <property type="protein sequence ID" value="TraesJAG1B03G00376540.1"/>
    <property type="gene ID" value="TraesJAG1B03G00376540"/>
</dbReference>
<organism evidence="3">
    <name type="scientific">Triticum aestivum</name>
    <name type="common">Wheat</name>
    <dbReference type="NCBI Taxonomy" id="4565"/>
    <lineage>
        <taxon>Eukaryota</taxon>
        <taxon>Viridiplantae</taxon>
        <taxon>Streptophyta</taxon>
        <taxon>Embryophyta</taxon>
        <taxon>Tracheophyta</taxon>
        <taxon>Spermatophyta</taxon>
        <taxon>Magnoliopsida</taxon>
        <taxon>Liliopsida</taxon>
        <taxon>Poales</taxon>
        <taxon>Poaceae</taxon>
        <taxon>BOP clade</taxon>
        <taxon>Pooideae</taxon>
        <taxon>Triticodae</taxon>
        <taxon>Triticeae</taxon>
        <taxon>Triticinae</taxon>
        <taxon>Triticum</taxon>
    </lineage>
</organism>
<dbReference type="SUPFAM" id="SSF52047">
    <property type="entry name" value="RNI-like"/>
    <property type="match status" value="1"/>
</dbReference>
<dbReference type="InterPro" id="IPR032675">
    <property type="entry name" value="LRR_dom_sf"/>
</dbReference>
<dbReference type="OMA" id="AWRCYSH"/>
<keyword evidence="4" id="KW-1185">Reference proteome</keyword>
<dbReference type="Gramene" id="TraesROB_scaffold_136623_01G000100.1">
    <property type="protein sequence ID" value="TraesROB_scaffold_136623_01G000100.1"/>
    <property type="gene ID" value="TraesROB_scaffold_136623_01G000100"/>
</dbReference>